<keyword evidence="5" id="KW-0175">Coiled coil</keyword>
<dbReference type="Gene3D" id="2.120.10.30">
    <property type="entry name" value="TolB, C-terminal domain"/>
    <property type="match status" value="1"/>
</dbReference>
<accession>A0AA89BPN8</accession>
<name>A0AA89BPN8_PINIB</name>
<dbReference type="InterPro" id="IPR047153">
    <property type="entry name" value="TRIM45/56/19-like"/>
</dbReference>
<dbReference type="Gene3D" id="3.30.40.10">
    <property type="entry name" value="Zinc/RING finger domain, C3HC4 (zinc finger)"/>
    <property type="match status" value="1"/>
</dbReference>
<protein>
    <submittedName>
        <fullName evidence="9">Uncharacterized protein</fullName>
    </submittedName>
</protein>
<keyword evidence="10" id="KW-1185">Reference proteome</keyword>
<dbReference type="EMBL" id="VSWD01000010">
    <property type="protein sequence ID" value="KAK3089381.1"/>
    <property type="molecule type" value="Genomic_DNA"/>
</dbReference>
<evidence type="ECO:0000256" key="1">
    <source>
        <dbReference type="ARBA" id="ARBA00022723"/>
    </source>
</evidence>
<dbReference type="SMART" id="SM00184">
    <property type="entry name" value="RING"/>
    <property type="match status" value="1"/>
</dbReference>
<dbReference type="InterPro" id="IPR017907">
    <property type="entry name" value="Znf_RING_CS"/>
</dbReference>
<feature type="region of interest" description="Disordered" evidence="6">
    <location>
        <begin position="413"/>
        <end position="432"/>
    </location>
</feature>
<evidence type="ECO:0000256" key="6">
    <source>
        <dbReference type="SAM" id="MobiDB-lite"/>
    </source>
</evidence>
<dbReference type="PANTHER" id="PTHR25462:SF296">
    <property type="entry name" value="MEIOTIC P26, ISOFORM F"/>
    <property type="match status" value="1"/>
</dbReference>
<reference evidence="9" key="1">
    <citation type="submission" date="2019-08" db="EMBL/GenBank/DDBJ databases">
        <title>The improved chromosome-level genome for the pearl oyster Pinctada fucata martensii using PacBio sequencing and Hi-C.</title>
        <authorList>
            <person name="Zheng Z."/>
        </authorList>
    </citation>
    <scope>NUCLEOTIDE SEQUENCE</scope>
    <source>
        <strain evidence="9">ZZ-2019</strain>
        <tissue evidence="9">Adductor muscle</tissue>
    </source>
</reference>
<organism evidence="9 10">
    <name type="scientific">Pinctada imbricata</name>
    <name type="common">Atlantic pearl-oyster</name>
    <name type="synonym">Pinctada martensii</name>
    <dbReference type="NCBI Taxonomy" id="66713"/>
    <lineage>
        <taxon>Eukaryota</taxon>
        <taxon>Metazoa</taxon>
        <taxon>Spiralia</taxon>
        <taxon>Lophotrochozoa</taxon>
        <taxon>Mollusca</taxon>
        <taxon>Bivalvia</taxon>
        <taxon>Autobranchia</taxon>
        <taxon>Pteriomorphia</taxon>
        <taxon>Pterioida</taxon>
        <taxon>Pterioidea</taxon>
        <taxon>Pteriidae</taxon>
        <taxon>Pinctada</taxon>
    </lineage>
</organism>
<evidence type="ECO:0000256" key="2">
    <source>
        <dbReference type="ARBA" id="ARBA00022771"/>
    </source>
</evidence>
<dbReference type="InterPro" id="IPR018957">
    <property type="entry name" value="Znf_C3HC4_RING-type"/>
</dbReference>
<dbReference type="SUPFAM" id="SSF57845">
    <property type="entry name" value="B-box zinc-binding domain"/>
    <property type="match status" value="1"/>
</dbReference>
<sequence length="697" mass="79306">MAESSLSTLTDDFLTCNICLEIYREPKILSCLHSFCRTCLENHLDKSKSKKNLTCPLCREITLLKPDRVEGLKNNFFIQNLIDFSISTSTHIKEKLCSYCSLIEKTNPAIGKCLTCGDFLCSECYNRHTLTTETFDHEIATLAGIQSGRYNEKLRSSQQIPCQEHKKEFLRYFCDTCDVPVCRDCVILGHRRGHDIVEPSKAIEKRRLEIGCLLEGLNGKLEEINERRAILKEEESRVDVTERDMSQLIQDATDRWMEMIRKEGNKAQVLLQACIKKRREYLVTTRSKQDEKLLLLKKSTEFCQKVVRDGLEGEIIFLQQMMRERLSFLETSVQCTDALTPWVPPTIQISKTLDENPLQDLFRFEESCSPTTQSCAKGNTAVKEDHQETYLLRSMPKSLAKSCPNLDKVAKKDTTMTKGNERANGTKEDPKGKQTRIGLIQLHVINCNQDGDTMKPKLTSIDWMNEDSFVVVDEVNGKVKLFNTKGQLLHSVKMKNVLTVACSKTHIYCGLSTGQIKVLNSNLDVLDVSSQKYWYCVPVATGKMKTRVLLMGSSFAHFVTKETEVSKSVHYTNKRGNQMRLKPVFPHCFREENIVVSDWISGCVYVINTDGKIINTFQKESDCWVPGGLACDKENNIYIADYDRNELIVLNSNCQLVTTLKLPKLKNPRCMACSDNNKLLITFNNGVAIFQISKGTT</sequence>
<evidence type="ECO:0000313" key="9">
    <source>
        <dbReference type="EMBL" id="KAK3089381.1"/>
    </source>
</evidence>
<keyword evidence="3" id="KW-0862">Zinc</keyword>
<evidence type="ECO:0000256" key="3">
    <source>
        <dbReference type="ARBA" id="ARBA00022833"/>
    </source>
</evidence>
<dbReference type="InterPro" id="IPR013083">
    <property type="entry name" value="Znf_RING/FYVE/PHD"/>
</dbReference>
<evidence type="ECO:0000259" key="7">
    <source>
        <dbReference type="PROSITE" id="PS50089"/>
    </source>
</evidence>
<dbReference type="GO" id="GO:0008270">
    <property type="term" value="F:zinc ion binding"/>
    <property type="evidence" value="ECO:0007669"/>
    <property type="project" value="UniProtKB-KW"/>
</dbReference>
<dbReference type="PROSITE" id="PS50119">
    <property type="entry name" value="ZF_BBOX"/>
    <property type="match status" value="1"/>
</dbReference>
<evidence type="ECO:0000259" key="8">
    <source>
        <dbReference type="PROSITE" id="PS50119"/>
    </source>
</evidence>
<dbReference type="Pfam" id="PF00097">
    <property type="entry name" value="zf-C3HC4"/>
    <property type="match status" value="1"/>
</dbReference>
<dbReference type="InterPro" id="IPR011042">
    <property type="entry name" value="6-blade_b-propeller_TolB-like"/>
</dbReference>
<dbReference type="Pfam" id="PF00643">
    <property type="entry name" value="zf-B_box"/>
    <property type="match status" value="1"/>
</dbReference>
<evidence type="ECO:0000256" key="5">
    <source>
        <dbReference type="SAM" id="Coils"/>
    </source>
</evidence>
<dbReference type="PROSITE" id="PS50089">
    <property type="entry name" value="ZF_RING_2"/>
    <property type="match status" value="1"/>
</dbReference>
<dbReference type="Proteomes" id="UP001186944">
    <property type="component" value="Unassembled WGS sequence"/>
</dbReference>
<dbReference type="InterPro" id="IPR013087">
    <property type="entry name" value="Znf_C2H2_type"/>
</dbReference>
<keyword evidence="1" id="KW-0479">Metal-binding</keyword>
<evidence type="ECO:0000256" key="4">
    <source>
        <dbReference type="PROSITE-ProRule" id="PRU00024"/>
    </source>
</evidence>
<dbReference type="InterPro" id="IPR000315">
    <property type="entry name" value="Znf_B-box"/>
</dbReference>
<dbReference type="AlphaFoldDB" id="A0AA89BPN8"/>
<dbReference type="PANTHER" id="PTHR25462">
    <property type="entry name" value="BONUS, ISOFORM C-RELATED"/>
    <property type="match status" value="1"/>
</dbReference>
<dbReference type="InterPro" id="IPR001841">
    <property type="entry name" value="Znf_RING"/>
</dbReference>
<feature type="coiled-coil region" evidence="5">
    <location>
        <begin position="214"/>
        <end position="251"/>
    </location>
</feature>
<feature type="domain" description="RING-type" evidence="7">
    <location>
        <begin position="16"/>
        <end position="59"/>
    </location>
</feature>
<dbReference type="SUPFAM" id="SSF101898">
    <property type="entry name" value="NHL repeat"/>
    <property type="match status" value="1"/>
</dbReference>
<dbReference type="SUPFAM" id="SSF57850">
    <property type="entry name" value="RING/U-box"/>
    <property type="match status" value="1"/>
</dbReference>
<feature type="domain" description="B box-type" evidence="8">
    <location>
        <begin position="157"/>
        <end position="199"/>
    </location>
</feature>
<dbReference type="Gene3D" id="3.30.160.60">
    <property type="entry name" value="Classic Zinc Finger"/>
    <property type="match status" value="1"/>
</dbReference>
<keyword evidence="2 4" id="KW-0863">Zinc-finger</keyword>
<comment type="caution">
    <text evidence="9">The sequence shown here is derived from an EMBL/GenBank/DDBJ whole genome shotgun (WGS) entry which is preliminary data.</text>
</comment>
<gene>
    <name evidence="9" type="ORF">FSP39_003159</name>
</gene>
<proteinExistence type="predicted"/>
<dbReference type="PROSITE" id="PS00028">
    <property type="entry name" value="ZINC_FINGER_C2H2_1"/>
    <property type="match status" value="1"/>
</dbReference>
<evidence type="ECO:0000313" key="10">
    <source>
        <dbReference type="Proteomes" id="UP001186944"/>
    </source>
</evidence>
<dbReference type="PROSITE" id="PS00518">
    <property type="entry name" value="ZF_RING_1"/>
    <property type="match status" value="1"/>
</dbReference>